<evidence type="ECO:0000313" key="2">
    <source>
        <dbReference type="Proteomes" id="UP000026682"/>
    </source>
</evidence>
<protein>
    <submittedName>
        <fullName evidence="1">Uncharacterized protein</fullName>
    </submittedName>
</protein>
<dbReference type="EMBL" id="JFZZ01000044">
    <property type="protein sequence ID" value="KAK96102.1"/>
    <property type="molecule type" value="Genomic_DNA"/>
</dbReference>
<accession>A0A158M7F3</accession>
<name>A0A158M7F3_9BORD</name>
<evidence type="ECO:0000313" key="1">
    <source>
        <dbReference type="EMBL" id="KAK96102.1"/>
    </source>
</evidence>
<reference evidence="1 2" key="1">
    <citation type="submission" date="2014-03" db="EMBL/GenBank/DDBJ databases">
        <title>Genome sequence of Bordetella holmseii.</title>
        <authorList>
            <person name="Harvill E."/>
            <person name="Goodfield L.L."/>
            <person name="Ivanov Y."/>
            <person name="Meyer J.A."/>
            <person name="Newth C."/>
            <person name="Cassiday P."/>
            <person name="Tondella M.L."/>
            <person name="Liao P."/>
            <person name="Zimmerman J."/>
            <person name="Meert K."/>
            <person name="Wessel D."/>
            <person name="Berger J."/>
            <person name="Dean J.M."/>
            <person name="Holubkov R."/>
            <person name="Burr J."/>
            <person name="Liu T."/>
            <person name="Brinkac L.M."/>
            <person name="Sanka R."/>
            <person name="Kim M."/>
            <person name="Losada L."/>
        </authorList>
    </citation>
    <scope>NUCLEOTIDE SEQUENCE [LARGE SCALE GENOMIC DNA]</scope>
    <source>
        <strain evidence="1 2">CDC-H585-BH</strain>
    </source>
</reference>
<dbReference type="Proteomes" id="UP000026682">
    <property type="component" value="Unassembled WGS sequence"/>
</dbReference>
<dbReference type="AlphaFoldDB" id="A0A158M7F3"/>
<comment type="caution">
    <text evidence="1">The sequence shown here is derived from an EMBL/GenBank/DDBJ whole genome shotgun (WGS) entry which is preliminary data.</text>
</comment>
<sequence>MLAPRWPRRPSIKMALGALGSPWMVGWLYCYDDSILE</sequence>
<gene>
    <name evidence="1" type="ORF">L497_3522</name>
</gene>
<proteinExistence type="predicted"/>
<organism evidence="1 2">
    <name type="scientific">Bordetella holmesii CDC-H585-BH</name>
    <dbReference type="NCBI Taxonomy" id="1331206"/>
    <lineage>
        <taxon>Bacteria</taxon>
        <taxon>Pseudomonadati</taxon>
        <taxon>Pseudomonadota</taxon>
        <taxon>Betaproteobacteria</taxon>
        <taxon>Burkholderiales</taxon>
        <taxon>Alcaligenaceae</taxon>
        <taxon>Bordetella</taxon>
    </lineage>
</organism>